<feature type="compositionally biased region" description="Low complexity" evidence="1">
    <location>
        <begin position="131"/>
        <end position="149"/>
    </location>
</feature>
<accession>A0A811ZDQ6</accession>
<dbReference type="AlphaFoldDB" id="A0A811ZDQ6"/>
<evidence type="ECO:0000256" key="1">
    <source>
        <dbReference type="SAM" id="MobiDB-lite"/>
    </source>
</evidence>
<protein>
    <submittedName>
        <fullName evidence="2">(raccoon dog) hypothetical protein</fullName>
    </submittedName>
</protein>
<dbReference type="EMBL" id="CAJHUB010000762">
    <property type="protein sequence ID" value="CAD7686855.1"/>
    <property type="molecule type" value="Genomic_DNA"/>
</dbReference>
<evidence type="ECO:0000313" key="2">
    <source>
        <dbReference type="EMBL" id="CAD7686855.1"/>
    </source>
</evidence>
<dbReference type="Proteomes" id="UP000645828">
    <property type="component" value="Unassembled WGS sequence"/>
</dbReference>
<feature type="compositionally biased region" description="Low complexity" evidence="1">
    <location>
        <begin position="67"/>
        <end position="81"/>
    </location>
</feature>
<sequence length="255" mass="26812">MRTLIAALRSPPSGVCDLHSRRVLPRPHLLPTCTRDSQPHGIRDGGQEASGEAPVVPSQLRAQGENRAAPRPRAPSCATRPKPALTSGKGAPGERFRVTGRGEAGPEEGGASVSGRSTSFRQAATLPVCPSPRRVGAGARGGVRSAGPSEPCRLPPREISVVSPEMFPSQPWKGLLSQKAFSGAPGSSGPEVFTEDTKGDIGTASGKTEGSEIEVYASQVDGMRTAMNLELHQLLSTVLKTILKDWPRTWLDGEG</sequence>
<comment type="caution">
    <text evidence="2">The sequence shown here is derived from an EMBL/GenBank/DDBJ whole genome shotgun (WGS) entry which is preliminary data.</text>
</comment>
<evidence type="ECO:0000313" key="3">
    <source>
        <dbReference type="Proteomes" id="UP000645828"/>
    </source>
</evidence>
<name>A0A811ZDQ6_NYCPR</name>
<feature type="compositionally biased region" description="Basic and acidic residues" evidence="1">
    <location>
        <begin position="37"/>
        <end position="46"/>
    </location>
</feature>
<proteinExistence type="predicted"/>
<reference evidence="2" key="1">
    <citation type="submission" date="2020-12" db="EMBL/GenBank/DDBJ databases">
        <authorList>
            <consortium name="Molecular Ecology Group"/>
        </authorList>
    </citation>
    <scope>NUCLEOTIDE SEQUENCE</scope>
    <source>
        <strain evidence="2">TBG_1078</strain>
    </source>
</reference>
<feature type="region of interest" description="Disordered" evidence="1">
    <location>
        <begin position="28"/>
        <end position="151"/>
    </location>
</feature>
<feature type="region of interest" description="Disordered" evidence="1">
    <location>
        <begin position="180"/>
        <end position="206"/>
    </location>
</feature>
<organism evidence="2 3">
    <name type="scientific">Nyctereutes procyonoides</name>
    <name type="common">Raccoon dog</name>
    <name type="synonym">Canis procyonoides</name>
    <dbReference type="NCBI Taxonomy" id="34880"/>
    <lineage>
        <taxon>Eukaryota</taxon>
        <taxon>Metazoa</taxon>
        <taxon>Chordata</taxon>
        <taxon>Craniata</taxon>
        <taxon>Vertebrata</taxon>
        <taxon>Euteleostomi</taxon>
        <taxon>Mammalia</taxon>
        <taxon>Eutheria</taxon>
        <taxon>Laurasiatheria</taxon>
        <taxon>Carnivora</taxon>
        <taxon>Caniformia</taxon>
        <taxon>Canidae</taxon>
        <taxon>Nyctereutes</taxon>
    </lineage>
</organism>
<gene>
    <name evidence="2" type="ORF">NYPRO_LOCUS19648</name>
</gene>
<keyword evidence="3" id="KW-1185">Reference proteome</keyword>